<dbReference type="AlphaFoldDB" id="A0A3D0WFF2"/>
<feature type="region of interest" description="Disordered" evidence="1">
    <location>
        <begin position="1"/>
        <end position="41"/>
    </location>
</feature>
<protein>
    <recommendedName>
        <fullName evidence="4">Antitoxin Xre/MbcA/ParS-like toxin-binding domain-containing protein</fullName>
    </recommendedName>
</protein>
<evidence type="ECO:0000313" key="3">
    <source>
        <dbReference type="Proteomes" id="UP000262699"/>
    </source>
</evidence>
<evidence type="ECO:0000256" key="1">
    <source>
        <dbReference type="SAM" id="MobiDB-lite"/>
    </source>
</evidence>
<reference evidence="2 3" key="1">
    <citation type="journal article" date="2018" name="Nat. Biotechnol.">
        <title>A standardized bacterial taxonomy based on genome phylogeny substantially revises the tree of life.</title>
        <authorList>
            <person name="Parks D.H."/>
            <person name="Chuvochina M."/>
            <person name="Waite D.W."/>
            <person name="Rinke C."/>
            <person name="Skarshewski A."/>
            <person name="Chaumeil P.A."/>
            <person name="Hugenholtz P."/>
        </authorList>
    </citation>
    <scope>NUCLEOTIDE SEQUENCE [LARGE SCALE GENOMIC DNA]</scope>
    <source>
        <strain evidence="2">UBA9015</strain>
    </source>
</reference>
<name>A0A3D0WFF2_9SPHN</name>
<gene>
    <name evidence="2" type="ORF">DEP91_11190</name>
</gene>
<organism evidence="2 3">
    <name type="scientific">Sphingomonas bacterium</name>
    <dbReference type="NCBI Taxonomy" id="1895847"/>
    <lineage>
        <taxon>Bacteria</taxon>
        <taxon>Pseudomonadati</taxon>
        <taxon>Pseudomonadota</taxon>
        <taxon>Alphaproteobacteria</taxon>
        <taxon>Sphingomonadales</taxon>
        <taxon>Sphingomonadaceae</taxon>
        <taxon>Sphingomonas</taxon>
    </lineage>
</organism>
<dbReference type="EMBL" id="DOYJ01000312">
    <property type="protein sequence ID" value="HCB76714.1"/>
    <property type="molecule type" value="Genomic_DNA"/>
</dbReference>
<dbReference type="Proteomes" id="UP000262699">
    <property type="component" value="Unassembled WGS sequence"/>
</dbReference>
<evidence type="ECO:0008006" key="4">
    <source>
        <dbReference type="Google" id="ProtNLM"/>
    </source>
</evidence>
<sequence>MTDTIQPAPEVDTPAETQTETKPRRSGFQPRRMMKKMDPVAAERQGRITMLAWKKLGNENAIAFLNAHDEALGGRPLDLAVASEEGLGAVERAIESRAAA</sequence>
<comment type="caution">
    <text evidence="2">The sequence shown here is derived from an EMBL/GenBank/DDBJ whole genome shotgun (WGS) entry which is preliminary data.</text>
</comment>
<evidence type="ECO:0000313" key="2">
    <source>
        <dbReference type="EMBL" id="HCB76714.1"/>
    </source>
</evidence>
<proteinExistence type="predicted"/>
<accession>A0A3D0WFF2</accession>